<proteinExistence type="predicted"/>
<reference evidence="1" key="1">
    <citation type="submission" date="2022-01" db="EMBL/GenBank/DDBJ databases">
        <authorList>
            <person name="King R."/>
        </authorList>
    </citation>
    <scope>NUCLEOTIDE SEQUENCE</scope>
</reference>
<name>A0A9P0HJT7_NEZVI</name>
<organism evidence="1 2">
    <name type="scientific">Nezara viridula</name>
    <name type="common">Southern green stink bug</name>
    <name type="synonym">Cimex viridulus</name>
    <dbReference type="NCBI Taxonomy" id="85310"/>
    <lineage>
        <taxon>Eukaryota</taxon>
        <taxon>Metazoa</taxon>
        <taxon>Ecdysozoa</taxon>
        <taxon>Arthropoda</taxon>
        <taxon>Hexapoda</taxon>
        <taxon>Insecta</taxon>
        <taxon>Pterygota</taxon>
        <taxon>Neoptera</taxon>
        <taxon>Paraneoptera</taxon>
        <taxon>Hemiptera</taxon>
        <taxon>Heteroptera</taxon>
        <taxon>Panheteroptera</taxon>
        <taxon>Pentatomomorpha</taxon>
        <taxon>Pentatomoidea</taxon>
        <taxon>Pentatomidae</taxon>
        <taxon>Pentatominae</taxon>
        <taxon>Nezara</taxon>
    </lineage>
</organism>
<evidence type="ECO:0000313" key="1">
    <source>
        <dbReference type="EMBL" id="CAH1403935.1"/>
    </source>
</evidence>
<keyword evidence="2" id="KW-1185">Reference proteome</keyword>
<evidence type="ECO:0000313" key="2">
    <source>
        <dbReference type="Proteomes" id="UP001152798"/>
    </source>
</evidence>
<accession>A0A9P0HJT7</accession>
<gene>
    <name evidence="1" type="ORF">NEZAVI_LOCUS12445</name>
</gene>
<dbReference type="Proteomes" id="UP001152798">
    <property type="component" value="Chromosome 5"/>
</dbReference>
<protein>
    <submittedName>
        <fullName evidence="1">Uncharacterized protein</fullName>
    </submittedName>
</protein>
<dbReference type="EMBL" id="OV725081">
    <property type="protein sequence ID" value="CAH1403935.1"/>
    <property type="molecule type" value="Genomic_DNA"/>
</dbReference>
<sequence length="15" mass="1778">MFSCNCIPYFLTILL</sequence>